<keyword evidence="1 2" id="KW-0238">DNA-binding</keyword>
<evidence type="ECO:0000313" key="5">
    <source>
        <dbReference type="Proteomes" id="UP000568380"/>
    </source>
</evidence>
<dbReference type="EMBL" id="JACHIN010000013">
    <property type="protein sequence ID" value="MBB5082470.1"/>
    <property type="molecule type" value="Genomic_DNA"/>
</dbReference>
<dbReference type="Pfam" id="PF00440">
    <property type="entry name" value="TetR_N"/>
    <property type="match status" value="1"/>
</dbReference>
<dbReference type="InterPro" id="IPR001647">
    <property type="entry name" value="HTH_TetR"/>
</dbReference>
<dbReference type="AlphaFoldDB" id="A0A7W8AAB3"/>
<accession>A0A7W8AAB3</accession>
<dbReference type="InterPro" id="IPR009057">
    <property type="entry name" value="Homeodomain-like_sf"/>
</dbReference>
<evidence type="ECO:0000256" key="2">
    <source>
        <dbReference type="PROSITE-ProRule" id="PRU00335"/>
    </source>
</evidence>
<dbReference type="RefSeq" id="WP_184970715.1">
    <property type="nucleotide sequence ID" value="NZ_JACHIN010000013.1"/>
</dbReference>
<proteinExistence type="predicted"/>
<organism evidence="4 5">
    <name type="scientific">Nonomuraea endophytica</name>
    <dbReference type="NCBI Taxonomy" id="714136"/>
    <lineage>
        <taxon>Bacteria</taxon>
        <taxon>Bacillati</taxon>
        <taxon>Actinomycetota</taxon>
        <taxon>Actinomycetes</taxon>
        <taxon>Streptosporangiales</taxon>
        <taxon>Streptosporangiaceae</taxon>
        <taxon>Nonomuraea</taxon>
    </lineage>
</organism>
<dbReference type="PROSITE" id="PS50977">
    <property type="entry name" value="HTH_TETR_2"/>
    <property type="match status" value="1"/>
</dbReference>
<sequence>MGRPAKFTQDQMLDAALAILGDGGPAAVTMAAVSARTGAPIGSLYHRFASRDLLLARLWLRCVESFREGFIAAMADDDVEAAALHTPRWCRANPAAAAALLLHRREDLAAQWPDQLGPELAEVNTSTADALDAYLARHPGADRQHLMFVLADVPYGAVRRHLLAGRTPPPELDALILTTCRAVLATG</sequence>
<keyword evidence="5" id="KW-1185">Reference proteome</keyword>
<evidence type="ECO:0000256" key="1">
    <source>
        <dbReference type="ARBA" id="ARBA00023125"/>
    </source>
</evidence>
<feature type="domain" description="HTH tetR-type" evidence="3">
    <location>
        <begin position="6"/>
        <end position="66"/>
    </location>
</feature>
<dbReference type="Proteomes" id="UP000568380">
    <property type="component" value="Unassembled WGS sequence"/>
</dbReference>
<evidence type="ECO:0000259" key="3">
    <source>
        <dbReference type="PROSITE" id="PS50977"/>
    </source>
</evidence>
<protein>
    <submittedName>
        <fullName evidence="4">AcrR family transcriptional regulator</fullName>
    </submittedName>
</protein>
<feature type="DNA-binding region" description="H-T-H motif" evidence="2">
    <location>
        <begin position="29"/>
        <end position="48"/>
    </location>
</feature>
<dbReference type="Gene3D" id="1.10.357.10">
    <property type="entry name" value="Tetracycline Repressor, domain 2"/>
    <property type="match status" value="1"/>
</dbReference>
<comment type="caution">
    <text evidence="4">The sequence shown here is derived from an EMBL/GenBank/DDBJ whole genome shotgun (WGS) entry which is preliminary data.</text>
</comment>
<name>A0A7W8AAB3_9ACTN</name>
<reference evidence="4 5" key="1">
    <citation type="submission" date="2020-08" db="EMBL/GenBank/DDBJ databases">
        <title>Genomic Encyclopedia of Type Strains, Phase IV (KMG-IV): sequencing the most valuable type-strain genomes for metagenomic binning, comparative biology and taxonomic classification.</title>
        <authorList>
            <person name="Goeker M."/>
        </authorList>
    </citation>
    <scope>NUCLEOTIDE SEQUENCE [LARGE SCALE GENOMIC DNA]</scope>
    <source>
        <strain evidence="4 5">DSM 45385</strain>
    </source>
</reference>
<evidence type="ECO:0000313" key="4">
    <source>
        <dbReference type="EMBL" id="MBB5082470.1"/>
    </source>
</evidence>
<gene>
    <name evidence="4" type="ORF">HNR40_007965</name>
</gene>
<dbReference type="GO" id="GO:0003677">
    <property type="term" value="F:DNA binding"/>
    <property type="evidence" value="ECO:0007669"/>
    <property type="project" value="UniProtKB-UniRule"/>
</dbReference>
<dbReference type="SUPFAM" id="SSF46689">
    <property type="entry name" value="Homeodomain-like"/>
    <property type="match status" value="1"/>
</dbReference>